<feature type="transmembrane region" description="Helical" evidence="1">
    <location>
        <begin position="34"/>
        <end position="56"/>
    </location>
</feature>
<sequence>MSLSRSDVVQLLTLWFVVLTFVQTDSSASGLVTTVIGVFAFALLWAIPLYVFVGVASKFDAR</sequence>
<dbReference type="EMBL" id="ALJD01000003">
    <property type="protein sequence ID" value="EJN60652.1"/>
    <property type="molecule type" value="Genomic_DNA"/>
</dbReference>
<protein>
    <submittedName>
        <fullName evidence="2">Uncharacterized protein</fullName>
    </submittedName>
</protein>
<gene>
    <name evidence="2" type="ORF">HSB1_12550</name>
</gene>
<reference evidence="2 3" key="1">
    <citation type="journal article" date="2012" name="J. Bacteriol.">
        <title>Draft Genome Sequence of the Extremely Halophilic Archaeon Halogranum salarium B-1T.</title>
        <authorList>
            <person name="Kim K.K."/>
            <person name="Lee K.C."/>
            <person name="Lee J.S."/>
        </authorList>
    </citation>
    <scope>NUCLEOTIDE SEQUENCE [LARGE SCALE GENOMIC DNA]</scope>
    <source>
        <strain evidence="2 3">B-1</strain>
    </source>
</reference>
<evidence type="ECO:0000313" key="2">
    <source>
        <dbReference type="EMBL" id="EJN60652.1"/>
    </source>
</evidence>
<keyword evidence="1" id="KW-1133">Transmembrane helix</keyword>
<keyword evidence="1" id="KW-0812">Transmembrane</keyword>
<proteinExistence type="predicted"/>
<name>J3EYX1_9EURY</name>
<dbReference type="AlphaFoldDB" id="J3EYX1"/>
<evidence type="ECO:0000313" key="3">
    <source>
        <dbReference type="Proteomes" id="UP000007813"/>
    </source>
</evidence>
<accession>J3EYX1</accession>
<comment type="caution">
    <text evidence="2">The sequence shown here is derived from an EMBL/GenBank/DDBJ whole genome shotgun (WGS) entry which is preliminary data.</text>
</comment>
<evidence type="ECO:0000256" key="1">
    <source>
        <dbReference type="SAM" id="Phobius"/>
    </source>
</evidence>
<dbReference type="Proteomes" id="UP000007813">
    <property type="component" value="Unassembled WGS sequence"/>
</dbReference>
<dbReference type="RefSeq" id="WP_009366370.1">
    <property type="nucleotide sequence ID" value="NZ_ALJD01000003.1"/>
</dbReference>
<keyword evidence="1" id="KW-0472">Membrane</keyword>
<organism evidence="2 3">
    <name type="scientific">Halogranum salarium B-1</name>
    <dbReference type="NCBI Taxonomy" id="1210908"/>
    <lineage>
        <taxon>Archaea</taxon>
        <taxon>Methanobacteriati</taxon>
        <taxon>Methanobacteriota</taxon>
        <taxon>Stenosarchaea group</taxon>
        <taxon>Halobacteria</taxon>
        <taxon>Halobacteriales</taxon>
        <taxon>Haloferacaceae</taxon>
    </lineage>
</organism>